<dbReference type="KEGG" id="fvr:FVEG_00130"/>
<dbReference type="OrthoDB" id="436637at2759"/>
<dbReference type="InterPro" id="IPR015943">
    <property type="entry name" value="WD40/YVTN_repeat-like_dom_sf"/>
</dbReference>
<dbReference type="eggNOG" id="KOG1898">
    <property type="taxonomic scope" value="Eukaryota"/>
</dbReference>
<accession>W7LK84</accession>
<dbReference type="STRING" id="334819.W7LK84"/>
<dbReference type="PANTHER" id="PTHR10644">
    <property type="entry name" value="DNA REPAIR/RNA PROCESSING CPSF FAMILY"/>
    <property type="match status" value="1"/>
</dbReference>
<dbReference type="VEuPathDB" id="FungiDB:FVEG_00130"/>
<dbReference type="Gene3D" id="2.130.10.10">
    <property type="entry name" value="YVTN repeat-like/Quinoprotein amine dehydrogenase"/>
    <property type="match status" value="1"/>
</dbReference>
<dbReference type="Proteomes" id="UP000009096">
    <property type="component" value="Chromosome 1"/>
</dbReference>
<proteinExistence type="predicted"/>
<name>W7LK84_GIBM7</name>
<dbReference type="GeneID" id="30058523"/>
<protein>
    <recommendedName>
        <fullName evidence="1">RSE1/DDB1/CPSF1 C-terminal domain-containing protein</fullName>
    </recommendedName>
</protein>
<organism evidence="2 3">
    <name type="scientific">Gibberella moniliformis (strain M3125 / FGSC 7600)</name>
    <name type="common">Maize ear and stalk rot fungus</name>
    <name type="synonym">Fusarium verticillioides</name>
    <dbReference type="NCBI Taxonomy" id="334819"/>
    <lineage>
        <taxon>Eukaryota</taxon>
        <taxon>Fungi</taxon>
        <taxon>Dikarya</taxon>
        <taxon>Ascomycota</taxon>
        <taxon>Pezizomycotina</taxon>
        <taxon>Sordariomycetes</taxon>
        <taxon>Hypocreomycetidae</taxon>
        <taxon>Hypocreales</taxon>
        <taxon>Nectriaceae</taxon>
        <taxon>Fusarium</taxon>
        <taxon>Fusarium fujikuroi species complex</taxon>
    </lineage>
</organism>
<dbReference type="GO" id="GO:0005634">
    <property type="term" value="C:nucleus"/>
    <property type="evidence" value="ECO:0007669"/>
    <property type="project" value="InterPro"/>
</dbReference>
<evidence type="ECO:0000313" key="3">
    <source>
        <dbReference type="Proteomes" id="UP000009096"/>
    </source>
</evidence>
<dbReference type="RefSeq" id="XP_018742141.1">
    <property type="nucleotide sequence ID" value="XM_018886564.1"/>
</dbReference>
<dbReference type="GO" id="GO:0003676">
    <property type="term" value="F:nucleic acid binding"/>
    <property type="evidence" value="ECO:0007669"/>
    <property type="project" value="InterPro"/>
</dbReference>
<evidence type="ECO:0000313" key="2">
    <source>
        <dbReference type="EMBL" id="EWG35950.1"/>
    </source>
</evidence>
<keyword evidence="3" id="KW-1185">Reference proteome</keyword>
<sequence>MVKFDDNQQKIIPLIDDTVARWITITAMIDSESVVGGDKFGNLWIVRCPRDASQEANEGGNRLTNTQDHLHFAPACFNTVAHFFTQDIPTSVTKSNLVVGGQDAILWSGLQGTIRVLIPFVALEPQMCAQDPSPVGRNHLMYRGYCVPAKGVTDGDLCERFRLLSMETRQRIAGELHRTVTEVEQKISVRFLVAFSMQLTTDLKYPY</sequence>
<reference evidence="2 3" key="1">
    <citation type="journal article" date="2010" name="Nature">
        <title>Comparative genomics reveals mobile pathogenicity chromosomes in Fusarium.</title>
        <authorList>
            <person name="Ma L.J."/>
            <person name="van der Does H.C."/>
            <person name="Borkovich K.A."/>
            <person name="Coleman J.J."/>
            <person name="Daboussi M.J."/>
            <person name="Di Pietro A."/>
            <person name="Dufresne M."/>
            <person name="Freitag M."/>
            <person name="Grabherr M."/>
            <person name="Henrissat B."/>
            <person name="Houterman P.M."/>
            <person name="Kang S."/>
            <person name="Shim W.B."/>
            <person name="Woloshuk C."/>
            <person name="Xie X."/>
            <person name="Xu J.R."/>
            <person name="Antoniw J."/>
            <person name="Baker S.E."/>
            <person name="Bluhm B.H."/>
            <person name="Breakspear A."/>
            <person name="Brown D.W."/>
            <person name="Butchko R.A."/>
            <person name="Chapman S."/>
            <person name="Coulson R."/>
            <person name="Coutinho P.M."/>
            <person name="Danchin E.G."/>
            <person name="Diener A."/>
            <person name="Gale L.R."/>
            <person name="Gardiner D.M."/>
            <person name="Goff S."/>
            <person name="Hammond-Kosack K.E."/>
            <person name="Hilburn K."/>
            <person name="Hua-Van A."/>
            <person name="Jonkers W."/>
            <person name="Kazan K."/>
            <person name="Kodira C.D."/>
            <person name="Koehrsen M."/>
            <person name="Kumar L."/>
            <person name="Lee Y.H."/>
            <person name="Li L."/>
            <person name="Manners J.M."/>
            <person name="Miranda-Saavedra D."/>
            <person name="Mukherjee M."/>
            <person name="Park G."/>
            <person name="Park J."/>
            <person name="Park S.Y."/>
            <person name="Proctor R.H."/>
            <person name="Regev A."/>
            <person name="Ruiz-Roldan M.C."/>
            <person name="Sain D."/>
            <person name="Sakthikumar S."/>
            <person name="Sykes S."/>
            <person name="Schwartz D.C."/>
            <person name="Turgeon B.G."/>
            <person name="Wapinski I."/>
            <person name="Yoder O."/>
            <person name="Young S."/>
            <person name="Zeng Q."/>
            <person name="Zhou S."/>
            <person name="Galagan J."/>
            <person name="Cuomo C.A."/>
            <person name="Kistler H.C."/>
            <person name="Rep M."/>
        </authorList>
    </citation>
    <scope>NUCLEOTIDE SEQUENCE [LARGE SCALE GENOMIC DNA]</scope>
    <source>
        <strain evidence="3">M3125 / FGSC 7600</strain>
    </source>
</reference>
<gene>
    <name evidence="2" type="ORF">FVEG_00130</name>
</gene>
<dbReference type="InterPro" id="IPR050358">
    <property type="entry name" value="RSE1/DDB1/CFT1"/>
</dbReference>
<dbReference type="InterPro" id="IPR004871">
    <property type="entry name" value="RSE1/DDB1/CPSF1_C"/>
</dbReference>
<feature type="domain" description="RSE1/DDB1/CPSF1 C-terminal" evidence="1">
    <location>
        <begin position="1"/>
        <end position="161"/>
    </location>
</feature>
<dbReference type="AlphaFoldDB" id="W7LK84"/>
<dbReference type="Pfam" id="PF03178">
    <property type="entry name" value="CPSF_A"/>
    <property type="match status" value="1"/>
</dbReference>
<dbReference type="EMBL" id="CM000578">
    <property type="protein sequence ID" value="EWG35950.1"/>
    <property type="molecule type" value="Genomic_DNA"/>
</dbReference>
<evidence type="ECO:0000259" key="1">
    <source>
        <dbReference type="Pfam" id="PF03178"/>
    </source>
</evidence>
<dbReference type="EMBL" id="DS022242">
    <property type="protein sequence ID" value="EWG35950.1"/>
    <property type="molecule type" value="Genomic_DNA"/>
</dbReference>